<organism evidence="4 5">
    <name type="scientific">Winogradskyella litorisediminis</name>
    <dbReference type="NCBI Taxonomy" id="1156618"/>
    <lineage>
        <taxon>Bacteria</taxon>
        <taxon>Pseudomonadati</taxon>
        <taxon>Bacteroidota</taxon>
        <taxon>Flavobacteriia</taxon>
        <taxon>Flavobacteriales</taxon>
        <taxon>Flavobacteriaceae</taxon>
        <taxon>Winogradskyella</taxon>
    </lineage>
</organism>
<dbReference type="Gene3D" id="3.55.50.30">
    <property type="match status" value="1"/>
</dbReference>
<feature type="domain" description="Protein FecR C-terminal" evidence="3">
    <location>
        <begin position="227"/>
        <end position="290"/>
    </location>
</feature>
<dbReference type="Proteomes" id="UP001597013">
    <property type="component" value="Unassembled WGS sequence"/>
</dbReference>
<name>A0ABW3NAG4_9FLAO</name>
<dbReference type="RefSeq" id="WP_386131637.1">
    <property type="nucleotide sequence ID" value="NZ_JBHTJL010000016.1"/>
</dbReference>
<dbReference type="Gene3D" id="2.60.120.1440">
    <property type="match status" value="1"/>
</dbReference>
<dbReference type="Pfam" id="PF16344">
    <property type="entry name" value="FecR_C"/>
    <property type="match status" value="1"/>
</dbReference>
<evidence type="ECO:0000313" key="4">
    <source>
        <dbReference type="EMBL" id="MFD1063923.1"/>
    </source>
</evidence>
<evidence type="ECO:0000259" key="2">
    <source>
        <dbReference type="Pfam" id="PF04773"/>
    </source>
</evidence>
<dbReference type="EMBL" id="JBHTJL010000016">
    <property type="protein sequence ID" value="MFD1063923.1"/>
    <property type="molecule type" value="Genomic_DNA"/>
</dbReference>
<evidence type="ECO:0000313" key="5">
    <source>
        <dbReference type="Proteomes" id="UP001597013"/>
    </source>
</evidence>
<dbReference type="InterPro" id="IPR006860">
    <property type="entry name" value="FecR"/>
</dbReference>
<accession>A0ABW3NAG4</accession>
<dbReference type="Pfam" id="PF04773">
    <property type="entry name" value="FecR"/>
    <property type="match status" value="1"/>
</dbReference>
<feature type="transmembrane region" description="Helical" evidence="1">
    <location>
        <begin position="71"/>
        <end position="89"/>
    </location>
</feature>
<dbReference type="PANTHER" id="PTHR30273">
    <property type="entry name" value="PERIPLASMIC SIGNAL SENSOR AND SIGMA FACTOR ACTIVATOR FECR-RELATED"/>
    <property type="match status" value="1"/>
</dbReference>
<comment type="caution">
    <text evidence="4">The sequence shown here is derived from an EMBL/GenBank/DDBJ whole genome shotgun (WGS) entry which is preliminary data.</text>
</comment>
<keyword evidence="1" id="KW-0812">Transmembrane</keyword>
<reference evidence="5" key="1">
    <citation type="journal article" date="2019" name="Int. J. Syst. Evol. Microbiol.">
        <title>The Global Catalogue of Microorganisms (GCM) 10K type strain sequencing project: providing services to taxonomists for standard genome sequencing and annotation.</title>
        <authorList>
            <consortium name="The Broad Institute Genomics Platform"/>
            <consortium name="The Broad Institute Genome Sequencing Center for Infectious Disease"/>
            <person name="Wu L."/>
            <person name="Ma J."/>
        </authorList>
    </citation>
    <scope>NUCLEOTIDE SEQUENCE [LARGE SCALE GENOMIC DNA]</scope>
    <source>
        <strain evidence="5">CCUG 62215</strain>
    </source>
</reference>
<proteinExistence type="predicted"/>
<keyword evidence="1" id="KW-1133">Transmembrane helix</keyword>
<evidence type="ECO:0000259" key="3">
    <source>
        <dbReference type="Pfam" id="PF16344"/>
    </source>
</evidence>
<keyword evidence="1" id="KW-0472">Membrane</keyword>
<dbReference type="PANTHER" id="PTHR30273:SF2">
    <property type="entry name" value="PROTEIN FECR"/>
    <property type="match status" value="1"/>
</dbReference>
<protein>
    <submittedName>
        <fullName evidence="4">FecR family protein</fullName>
    </submittedName>
</protein>
<dbReference type="PIRSF" id="PIRSF018266">
    <property type="entry name" value="FecR"/>
    <property type="match status" value="1"/>
</dbReference>
<evidence type="ECO:0000256" key="1">
    <source>
        <dbReference type="SAM" id="Phobius"/>
    </source>
</evidence>
<gene>
    <name evidence="4" type="ORF">ACFQ1Q_11760</name>
</gene>
<sequence length="295" mass="33699">MEREELIKKWLDHNLNTEEQNAFEALEDYEVLTKLSRATEGYKAPSYNSEEEFIELKTKLKTQKKSSVLKPLLRIAAVLLIGFSVFYFTSNQETEFSTKIAQTEIITLPDESNVVLNAASSLSFNKKTWEDEREVSLYGEAYFKVSKGSKFEVVTSAGKVAVLGTEFNVKQRENYFEVTCFEGLVAVTHKTKTLKLKPGERFVFSDTNTNLEKELLTKPSWLDEESSFNSTKLKYVLAELKRQYKIKIDSKAIDTNQNFTGSFTHKNLDLALKSITLPLGISYTKRNNVIVFKGE</sequence>
<dbReference type="InterPro" id="IPR012373">
    <property type="entry name" value="Ferrdict_sens_TM"/>
</dbReference>
<feature type="domain" description="FecR protein" evidence="2">
    <location>
        <begin position="98"/>
        <end position="185"/>
    </location>
</feature>
<dbReference type="InterPro" id="IPR032508">
    <property type="entry name" value="FecR_C"/>
</dbReference>
<keyword evidence="5" id="KW-1185">Reference proteome</keyword>